<dbReference type="EMBL" id="WMIF01000001">
    <property type="protein sequence ID" value="MTH33282.1"/>
    <property type="molecule type" value="Genomic_DNA"/>
</dbReference>
<evidence type="ECO:0000256" key="1">
    <source>
        <dbReference type="SAM" id="Phobius"/>
    </source>
</evidence>
<feature type="transmembrane region" description="Helical" evidence="1">
    <location>
        <begin position="142"/>
        <end position="159"/>
    </location>
</feature>
<dbReference type="Pfam" id="PF09900">
    <property type="entry name" value="DUF2127"/>
    <property type="match status" value="1"/>
</dbReference>
<keyword evidence="3" id="KW-1185">Reference proteome</keyword>
<name>A0A844GXW4_9RHOB</name>
<organism evidence="2 3">
    <name type="scientific">Paracoccus limosus</name>
    <dbReference type="NCBI Taxonomy" id="913252"/>
    <lineage>
        <taxon>Bacteria</taxon>
        <taxon>Pseudomonadati</taxon>
        <taxon>Pseudomonadota</taxon>
        <taxon>Alphaproteobacteria</taxon>
        <taxon>Rhodobacterales</taxon>
        <taxon>Paracoccaceae</taxon>
        <taxon>Paracoccus</taxon>
    </lineage>
</organism>
<dbReference type="AlphaFoldDB" id="A0A844GXW4"/>
<keyword evidence="1" id="KW-0472">Membrane</keyword>
<gene>
    <name evidence="2" type="ORF">GL279_01575</name>
</gene>
<evidence type="ECO:0000313" key="3">
    <source>
        <dbReference type="Proteomes" id="UP000442533"/>
    </source>
</evidence>
<dbReference type="Proteomes" id="UP000442533">
    <property type="component" value="Unassembled WGS sequence"/>
</dbReference>
<keyword evidence="1" id="KW-1133">Transmembrane helix</keyword>
<accession>A0A844GXW4</accession>
<evidence type="ECO:0000313" key="2">
    <source>
        <dbReference type="EMBL" id="MTH33282.1"/>
    </source>
</evidence>
<dbReference type="OrthoDB" id="8393979at2"/>
<sequence length="192" mass="21610">MSPRSARKPGSFFRGTWRCNMSSPIGARIDFPLSIKHIQGQHGPLHWLFESTLVVKAVFAGLEIAAGLGLWLVPHERIAQFTAWLTRNDLIEGHHSPVYAGIARALAEFSLASQHFYAFYLLGHGAIKMAIIALLMRKLAFAYPLGIAVFAGFIVMQMHRWTHTHSPVLLALSLLDATVIWLTWREWRSQPD</sequence>
<protein>
    <submittedName>
        <fullName evidence="2">DUF2127 domain-containing protein</fullName>
    </submittedName>
</protein>
<dbReference type="InterPro" id="IPR021125">
    <property type="entry name" value="DUF2127"/>
</dbReference>
<keyword evidence="1" id="KW-0812">Transmembrane</keyword>
<comment type="caution">
    <text evidence="2">The sequence shown here is derived from an EMBL/GenBank/DDBJ whole genome shotgun (WGS) entry which is preliminary data.</text>
</comment>
<proteinExistence type="predicted"/>
<reference evidence="2 3" key="1">
    <citation type="submission" date="2019-11" db="EMBL/GenBank/DDBJ databases">
        <authorList>
            <person name="Dong K."/>
        </authorList>
    </citation>
    <scope>NUCLEOTIDE SEQUENCE [LARGE SCALE GENOMIC DNA]</scope>
    <source>
        <strain evidence="2 3">JCM 17370</strain>
    </source>
</reference>